<comment type="caution">
    <text evidence="5">The sequence shown here is derived from an EMBL/GenBank/DDBJ whole genome shotgun (WGS) entry which is preliminary data.</text>
</comment>
<feature type="domain" description="Hydantoinase/oxoprolinase N-terminal" evidence="3">
    <location>
        <begin position="5"/>
        <end position="178"/>
    </location>
</feature>
<dbReference type="GO" id="GO:0006749">
    <property type="term" value="P:glutathione metabolic process"/>
    <property type="evidence" value="ECO:0007669"/>
    <property type="project" value="TreeGrafter"/>
</dbReference>
<feature type="region of interest" description="Disordered" evidence="1">
    <location>
        <begin position="604"/>
        <end position="626"/>
    </location>
</feature>
<evidence type="ECO:0000259" key="2">
    <source>
        <dbReference type="Pfam" id="PF01968"/>
    </source>
</evidence>
<accession>A0A7X1ZGB8</accession>
<dbReference type="InterPro" id="IPR045079">
    <property type="entry name" value="Oxoprolinase-like"/>
</dbReference>
<evidence type="ECO:0000313" key="6">
    <source>
        <dbReference type="Proteomes" id="UP000434582"/>
    </source>
</evidence>
<gene>
    <name evidence="5" type="ORF">GHC57_14885</name>
</gene>
<feature type="domain" description="Hydantoinase A/oxoprolinase" evidence="2">
    <location>
        <begin position="203"/>
        <end position="487"/>
    </location>
</feature>
<evidence type="ECO:0000259" key="3">
    <source>
        <dbReference type="Pfam" id="PF05378"/>
    </source>
</evidence>
<dbReference type="InterPro" id="IPR002821">
    <property type="entry name" value="Hydantoinase_A"/>
</dbReference>
<dbReference type="Pfam" id="PF01968">
    <property type="entry name" value="Hydantoinase_A"/>
    <property type="match status" value="1"/>
</dbReference>
<dbReference type="Gene3D" id="3.30.420.40">
    <property type="match status" value="1"/>
</dbReference>
<evidence type="ECO:0000313" key="5">
    <source>
        <dbReference type="EMBL" id="MQX37803.1"/>
    </source>
</evidence>
<dbReference type="PANTHER" id="PTHR11365">
    <property type="entry name" value="5-OXOPROLINASE RELATED"/>
    <property type="match status" value="1"/>
</dbReference>
<dbReference type="AlphaFoldDB" id="A0A7X1ZGB8"/>
<dbReference type="Proteomes" id="UP000434582">
    <property type="component" value="Unassembled WGS sequence"/>
</dbReference>
<proteinExistence type="predicted"/>
<name>A0A7X1ZGB8_9PROT</name>
<dbReference type="GO" id="GO:0017168">
    <property type="term" value="F:5-oxoprolinase (ATP-hydrolyzing) activity"/>
    <property type="evidence" value="ECO:0007669"/>
    <property type="project" value="TreeGrafter"/>
</dbReference>
<reference evidence="5 6" key="1">
    <citation type="submission" date="2019-10" db="EMBL/GenBank/DDBJ databases">
        <title>Draft whole-genome sequence of the purple nonsulfur photosynthetic bacterium Roseospira navarrensis DSM 15114.</title>
        <authorList>
            <person name="Kyndt J.A."/>
            <person name="Meyer T.E."/>
        </authorList>
    </citation>
    <scope>NUCLEOTIDE SEQUENCE [LARGE SCALE GENOMIC DNA]</scope>
    <source>
        <strain evidence="5 6">DSM 15114</strain>
    </source>
</reference>
<organism evidence="5 6">
    <name type="scientific">Roseospira navarrensis</name>
    <dbReference type="NCBI Taxonomy" id="140058"/>
    <lineage>
        <taxon>Bacteria</taxon>
        <taxon>Pseudomonadati</taxon>
        <taxon>Pseudomonadota</taxon>
        <taxon>Alphaproteobacteria</taxon>
        <taxon>Rhodospirillales</taxon>
        <taxon>Rhodospirillaceae</taxon>
        <taxon>Roseospira</taxon>
    </lineage>
</organism>
<evidence type="ECO:0000256" key="1">
    <source>
        <dbReference type="SAM" id="MobiDB-lite"/>
    </source>
</evidence>
<dbReference type="OrthoDB" id="9759608at2"/>
<dbReference type="EMBL" id="WIVE01000056">
    <property type="protein sequence ID" value="MQX37803.1"/>
    <property type="molecule type" value="Genomic_DNA"/>
</dbReference>
<dbReference type="RefSeq" id="WP_153345654.1">
    <property type="nucleotide sequence ID" value="NZ_WIVE01000056.1"/>
</dbReference>
<sequence length="679" mass="70541">MALYVGIDVGGTFTDIAVLGADGAVMLHKVASTPDRPEQALLQGLREAFAAHGRAAADVVRLAHGTTVGTNALIQRRVGTLALVTTEGFRDLLEIGRQTRPRVYNIHLDRPPPLVPRRRRFEVAERILADGSVRTPLDTAALPAIAEAVAAAGADAVIVCFLNAYANPAHERAAAEGLAAHLPDTCRVLASSDLYPEFREFERFSTAVLNGALLTVMGDYLDRFRAGVAALGVPVAPYLSQSAGGLMTLDQARAIPIRASLSGPAAGVTGAAARAAEAGFDRVITLDVGGTSADVALLMDGRCAEVQDRTLAGFPLRMPSLDVNAVGAGGGSIAWIDRDGLLKVGPDSAGAHPGPACYGQGAEHATLTDANVVLGRLNPSALLGGTMPIDAALSHRAVAALAGPLGLDVVETALGVTRIACAVMTRAIRTISVERGHDPAGFCLFAFGGAGPLHATQVARDLGIRTILVPPSPGVLCAEGLLAADLRGDFVRTLLAGLDADGLAALAGARDALRAEAEAWFAAAAVSPQDQRCDWVLEMRYRSQNFELPLALDPDAEARDPDALAARFHALHEDTYGYRMAGEPIDLVNLRVKALGLLSRPAPLAPGAGGDPRPVGSRPVVFEDGTARDTPVFHRDSLAPGRTLDGPLVVEQLDTTVLVHPGDRARVDAAGTIVITLGG</sequence>
<dbReference type="PANTHER" id="PTHR11365:SF23">
    <property type="entry name" value="HYPOTHETICAL 5-OXOPROLINASE (EUROFUNG)-RELATED"/>
    <property type="match status" value="1"/>
</dbReference>
<feature type="domain" description="Acetophenone carboxylase-like C-terminal" evidence="4">
    <location>
        <begin position="505"/>
        <end position="669"/>
    </location>
</feature>
<dbReference type="GO" id="GO:0005829">
    <property type="term" value="C:cytosol"/>
    <property type="evidence" value="ECO:0007669"/>
    <property type="project" value="TreeGrafter"/>
</dbReference>
<dbReference type="SUPFAM" id="SSF53067">
    <property type="entry name" value="Actin-like ATPase domain"/>
    <property type="match status" value="1"/>
</dbReference>
<dbReference type="InterPro" id="IPR049517">
    <property type="entry name" value="ACX-like_C"/>
</dbReference>
<protein>
    <submittedName>
        <fullName evidence="5">Hydantoinase/oxoprolinase family protein</fullName>
    </submittedName>
</protein>
<keyword evidence="6" id="KW-1185">Reference proteome</keyword>
<dbReference type="InterPro" id="IPR043129">
    <property type="entry name" value="ATPase_NBD"/>
</dbReference>
<dbReference type="Pfam" id="PF19278">
    <property type="entry name" value="Hydant_A_C"/>
    <property type="match status" value="1"/>
</dbReference>
<evidence type="ECO:0000259" key="4">
    <source>
        <dbReference type="Pfam" id="PF19278"/>
    </source>
</evidence>
<dbReference type="InterPro" id="IPR008040">
    <property type="entry name" value="Hydant_A_N"/>
</dbReference>
<dbReference type="Pfam" id="PF05378">
    <property type="entry name" value="Hydant_A_N"/>
    <property type="match status" value="1"/>
</dbReference>